<dbReference type="Gene3D" id="3.40.50.880">
    <property type="match status" value="1"/>
</dbReference>
<dbReference type="RefSeq" id="WP_089713469.1">
    <property type="nucleotide sequence ID" value="NZ_FOBC01000012.1"/>
</dbReference>
<dbReference type="GO" id="GO:0016740">
    <property type="term" value="F:transferase activity"/>
    <property type="evidence" value="ECO:0007669"/>
    <property type="project" value="UniProtKB-KW"/>
</dbReference>
<dbReference type="Pfam" id="PF00117">
    <property type="entry name" value="GATase"/>
    <property type="match status" value="1"/>
</dbReference>
<reference evidence="3" key="1">
    <citation type="submission" date="2016-10" db="EMBL/GenBank/DDBJ databases">
        <authorList>
            <person name="Varghese N."/>
            <person name="Submissions S."/>
        </authorList>
    </citation>
    <scope>NUCLEOTIDE SEQUENCE [LARGE SCALE GENOMIC DNA]</scope>
    <source>
        <strain evidence="3">CGMCC 1.9150</strain>
    </source>
</reference>
<protein>
    <submittedName>
        <fullName evidence="2">GMP synthase-Glutamine amidotransferase</fullName>
    </submittedName>
</protein>
<dbReference type="GO" id="GO:0005829">
    <property type="term" value="C:cytosol"/>
    <property type="evidence" value="ECO:0007669"/>
    <property type="project" value="TreeGrafter"/>
</dbReference>
<dbReference type="InterPro" id="IPR029062">
    <property type="entry name" value="Class_I_gatase-like"/>
</dbReference>
<dbReference type="AlphaFoldDB" id="A0A1H7R7H4"/>
<keyword evidence="2" id="KW-0315">Glutamine amidotransferase</keyword>
<organism evidence="2 3">
    <name type="scientific">Halomonas daqiaonensis</name>
    <dbReference type="NCBI Taxonomy" id="650850"/>
    <lineage>
        <taxon>Bacteria</taxon>
        <taxon>Pseudomonadati</taxon>
        <taxon>Pseudomonadota</taxon>
        <taxon>Gammaproteobacteria</taxon>
        <taxon>Oceanospirillales</taxon>
        <taxon>Halomonadaceae</taxon>
        <taxon>Halomonas</taxon>
    </lineage>
</organism>
<feature type="domain" description="Glutamine amidotransferase" evidence="1">
    <location>
        <begin position="17"/>
        <end position="176"/>
    </location>
</feature>
<dbReference type="SUPFAM" id="SSF52317">
    <property type="entry name" value="Class I glutamine amidotransferase-like"/>
    <property type="match status" value="1"/>
</dbReference>
<dbReference type="Proteomes" id="UP000198807">
    <property type="component" value="Unassembled WGS sequence"/>
</dbReference>
<evidence type="ECO:0000313" key="2">
    <source>
        <dbReference type="EMBL" id="SEL56143.1"/>
    </source>
</evidence>
<proteinExistence type="predicted"/>
<evidence type="ECO:0000259" key="1">
    <source>
        <dbReference type="Pfam" id="PF00117"/>
    </source>
</evidence>
<dbReference type="PANTHER" id="PTHR42695:SF5">
    <property type="entry name" value="GLUTAMINE AMIDOTRANSFERASE YLR126C-RELATED"/>
    <property type="match status" value="1"/>
</dbReference>
<dbReference type="CDD" id="cd01741">
    <property type="entry name" value="GATase1_1"/>
    <property type="match status" value="1"/>
</dbReference>
<accession>A0A1H7R7H4</accession>
<name>A0A1H7R7H4_9GAMM</name>
<dbReference type="InterPro" id="IPR044992">
    <property type="entry name" value="ChyE-like"/>
</dbReference>
<keyword evidence="2" id="KW-0808">Transferase</keyword>
<sequence>MHVHLLQHSPHQGPARIADWLASMGHSYTVFHLDAGELPPRLADGDALIVLDGPEGNIDDAQCPWLRGERKLILQALNGNKPLLGIGFGARLIAESLGAVVARGTVAETGWHRVVLAPLSPVDLPDTFEAFMWHREVFSLPDYALALGRSEASPLQGFTWDGGRVVGVLCHLEATAASVRALLDHQPAPVGSETSPHAQNRAEMLDDPRRFDRLAPLLDRLLSQWLGSTAAA</sequence>
<keyword evidence="3" id="KW-1185">Reference proteome</keyword>
<dbReference type="STRING" id="650850.SAMN04488129_1121"/>
<dbReference type="EMBL" id="FOBC01000012">
    <property type="protein sequence ID" value="SEL56143.1"/>
    <property type="molecule type" value="Genomic_DNA"/>
</dbReference>
<dbReference type="PANTHER" id="PTHR42695">
    <property type="entry name" value="GLUTAMINE AMIDOTRANSFERASE YLR126C-RELATED"/>
    <property type="match status" value="1"/>
</dbReference>
<dbReference type="OrthoDB" id="9813383at2"/>
<evidence type="ECO:0000313" key="3">
    <source>
        <dbReference type="Proteomes" id="UP000198807"/>
    </source>
</evidence>
<gene>
    <name evidence="2" type="ORF">SAMN04488129_1121</name>
</gene>
<dbReference type="InterPro" id="IPR017926">
    <property type="entry name" value="GATASE"/>
</dbReference>